<feature type="domain" description="Large ribosomal subunit protein uL5 N-terminal" evidence="11">
    <location>
        <begin position="38"/>
        <end position="92"/>
    </location>
</feature>
<evidence type="ECO:0000256" key="2">
    <source>
        <dbReference type="ARBA" id="ARBA00004229"/>
    </source>
</evidence>
<comment type="subunit">
    <text evidence="4 9">Part of the 50S ribosomal subunit; contacts the 5S rRNA.</text>
</comment>
<evidence type="ECO:0000256" key="4">
    <source>
        <dbReference type="ARBA" id="ARBA00011505"/>
    </source>
</evidence>
<evidence type="ECO:0000256" key="9">
    <source>
        <dbReference type="HAMAP-Rule" id="MF_01333"/>
    </source>
</evidence>
<dbReference type="PANTHER" id="PTHR11994">
    <property type="entry name" value="60S RIBOSOMAL PROTEIN L11-RELATED"/>
    <property type="match status" value="1"/>
</dbReference>
<sequence length="195" mass="22298">MTQRLQSYFFNEILPKWMATSKSAKTILDNTQSKYYCNQNQIPKLQKIVLNRGLGDANAKILESSLQEFQKITGQKALIQYSKKSIAGFNLRKKMPVGVTVTLRRNFMYGFLDRLINLALPRIRDFPGLSLQSFDGCGNYNFGLDEQLMFPEIHYDDIHQIRGMDIAIVTTAKTDREGFALLQAFGIPFQKTSLN</sequence>
<evidence type="ECO:0000256" key="6">
    <source>
        <dbReference type="ARBA" id="ARBA00022980"/>
    </source>
</evidence>
<organism evidence="13">
    <name type="scientific">Pseudochlorodesmis sp. HV01306c</name>
    <dbReference type="NCBI Taxonomy" id="2358490"/>
    <lineage>
        <taxon>Eukaryota</taxon>
        <taxon>Viridiplantae</taxon>
        <taxon>Chlorophyta</taxon>
        <taxon>core chlorophytes</taxon>
        <taxon>Ulvophyceae</taxon>
        <taxon>TCBD clade</taxon>
        <taxon>Bryopsidales</taxon>
        <taxon>Bryopsidineae</taxon>
        <taxon>Bryopsidaceae</taxon>
        <taxon>Pseudochlorodesmis</taxon>
    </lineage>
</organism>
<dbReference type="EMBL" id="MH591097">
    <property type="protein sequence ID" value="AYC64490.1"/>
    <property type="molecule type" value="Genomic_DNA"/>
</dbReference>
<keyword evidence="9" id="KW-0694">RNA-binding</keyword>
<dbReference type="GO" id="GO:0019843">
    <property type="term" value="F:rRNA binding"/>
    <property type="evidence" value="ECO:0007669"/>
    <property type="project" value="UniProtKB-UniRule"/>
</dbReference>
<protein>
    <recommendedName>
        <fullName evidence="8 9">Large ribosomal subunit protein uL5c</fullName>
    </recommendedName>
</protein>
<dbReference type="GO" id="GO:0003735">
    <property type="term" value="F:structural constituent of ribosome"/>
    <property type="evidence" value="ECO:0007669"/>
    <property type="project" value="InterPro"/>
</dbReference>
<dbReference type="GO" id="GO:1990904">
    <property type="term" value="C:ribonucleoprotein complex"/>
    <property type="evidence" value="ECO:0007669"/>
    <property type="project" value="UniProtKB-KW"/>
</dbReference>
<evidence type="ECO:0000256" key="8">
    <source>
        <dbReference type="ARBA" id="ARBA00035210"/>
    </source>
</evidence>
<evidence type="ECO:0000256" key="3">
    <source>
        <dbReference type="ARBA" id="ARBA00008553"/>
    </source>
</evidence>
<keyword evidence="7 9" id="KW-0687">Ribonucleoprotein</keyword>
<evidence type="ECO:0000256" key="10">
    <source>
        <dbReference type="RuleBase" id="RU003930"/>
    </source>
</evidence>
<dbReference type="FunFam" id="3.30.1440.10:FF:000001">
    <property type="entry name" value="50S ribosomal protein L5"/>
    <property type="match status" value="1"/>
</dbReference>
<keyword evidence="6 9" id="KW-0689">Ribosomal protein</keyword>
<proteinExistence type="inferred from homology"/>
<name>A0A386AYG9_9CHLO</name>
<comment type="function">
    <text evidence="1 9">Binds 5S rRNA, forms part of the central protuberance of the 50S subunit.</text>
</comment>
<evidence type="ECO:0000259" key="11">
    <source>
        <dbReference type="Pfam" id="PF00281"/>
    </source>
</evidence>
<evidence type="ECO:0000313" key="13">
    <source>
        <dbReference type="EMBL" id="AYC64490.1"/>
    </source>
</evidence>
<keyword evidence="9" id="KW-0699">rRNA-binding</keyword>
<feature type="domain" description="Large ribosomal subunit protein uL5 C-terminal" evidence="12">
    <location>
        <begin position="96"/>
        <end position="189"/>
    </location>
</feature>
<evidence type="ECO:0000256" key="1">
    <source>
        <dbReference type="ARBA" id="ARBA00003898"/>
    </source>
</evidence>
<accession>A0A386AYG9</accession>
<geneLocation type="chloroplast" evidence="13"/>
<comment type="subcellular location">
    <subcellularLocation>
        <location evidence="2 9">Plastid</location>
        <location evidence="2 9">Chloroplast</location>
    </subcellularLocation>
</comment>
<dbReference type="HAMAP" id="MF_01333_B">
    <property type="entry name" value="Ribosomal_uL5_B"/>
    <property type="match status" value="1"/>
</dbReference>
<gene>
    <name evidence="9 13" type="primary">rpl5</name>
</gene>
<dbReference type="Pfam" id="PF00673">
    <property type="entry name" value="Ribosomal_L5_C"/>
    <property type="match status" value="1"/>
</dbReference>
<dbReference type="InterPro" id="IPR031309">
    <property type="entry name" value="Ribosomal_uL5_C"/>
</dbReference>
<dbReference type="AlphaFoldDB" id="A0A386AYG9"/>
<dbReference type="PIRSF" id="PIRSF002161">
    <property type="entry name" value="Ribosomal_L5"/>
    <property type="match status" value="1"/>
</dbReference>
<dbReference type="SUPFAM" id="SSF55282">
    <property type="entry name" value="RL5-like"/>
    <property type="match status" value="1"/>
</dbReference>
<dbReference type="GO" id="GO:0006412">
    <property type="term" value="P:translation"/>
    <property type="evidence" value="ECO:0007669"/>
    <property type="project" value="UniProtKB-UniRule"/>
</dbReference>
<evidence type="ECO:0000256" key="5">
    <source>
        <dbReference type="ARBA" id="ARBA00022528"/>
    </source>
</evidence>
<dbReference type="GO" id="GO:0005840">
    <property type="term" value="C:ribosome"/>
    <property type="evidence" value="ECO:0007669"/>
    <property type="project" value="UniProtKB-KW"/>
</dbReference>
<evidence type="ECO:0000259" key="12">
    <source>
        <dbReference type="Pfam" id="PF00673"/>
    </source>
</evidence>
<dbReference type="Pfam" id="PF00281">
    <property type="entry name" value="Ribosomal_L5"/>
    <property type="match status" value="1"/>
</dbReference>
<dbReference type="InterPro" id="IPR002132">
    <property type="entry name" value="Ribosomal_uL5"/>
</dbReference>
<dbReference type="InterPro" id="IPR022803">
    <property type="entry name" value="Ribosomal_uL5_dom_sf"/>
</dbReference>
<comment type="similarity">
    <text evidence="3 9 10">Belongs to the universal ribosomal protein uL5 family.</text>
</comment>
<keyword evidence="5 13" id="KW-0150">Chloroplast</keyword>
<dbReference type="NCBIfam" id="NF000585">
    <property type="entry name" value="PRK00010.1"/>
    <property type="match status" value="1"/>
</dbReference>
<evidence type="ECO:0000256" key="7">
    <source>
        <dbReference type="ARBA" id="ARBA00023274"/>
    </source>
</evidence>
<reference evidence="13" key="2">
    <citation type="journal article" date="2019" name="Mol. Phylogenet. Evol.">
        <title>Reassessment of the classification of bryopsidales (chlorophyta) based on chloroplast phylogenomic analyses.</title>
        <authorList>
            <person name="Cremen M.C."/>
            <person name="Leliaert F."/>
            <person name="West J."/>
            <person name="Lam D.W."/>
            <person name="Shimada S."/>
            <person name="Lopez-Bautista J.M."/>
            <person name="Verbruggen H."/>
        </authorList>
    </citation>
    <scope>NUCLEOTIDE SEQUENCE</scope>
</reference>
<reference evidence="13" key="1">
    <citation type="submission" date="2018-07" db="EMBL/GenBank/DDBJ databases">
        <authorList>
            <person name="Quirk P.G."/>
            <person name="Krulwich T.A."/>
        </authorList>
    </citation>
    <scope>NUCLEOTIDE SEQUENCE</scope>
</reference>
<dbReference type="Gene3D" id="3.30.1440.10">
    <property type="match status" value="1"/>
</dbReference>
<dbReference type="GO" id="GO:0009507">
    <property type="term" value="C:chloroplast"/>
    <property type="evidence" value="ECO:0007669"/>
    <property type="project" value="UniProtKB-SubCell"/>
</dbReference>
<dbReference type="InterPro" id="IPR031310">
    <property type="entry name" value="Ribosomal_uL5_N"/>
</dbReference>
<dbReference type="InterPro" id="IPR020930">
    <property type="entry name" value="Ribosomal_uL5_bac-type"/>
</dbReference>
<keyword evidence="13" id="KW-0934">Plastid</keyword>